<gene>
    <name evidence="3" type="ORF">S06H3_33585</name>
</gene>
<dbReference type="Pfam" id="PF01855">
    <property type="entry name" value="POR_N"/>
    <property type="match status" value="1"/>
</dbReference>
<dbReference type="EMBL" id="BARV01020058">
    <property type="protein sequence ID" value="GAI23085.1"/>
    <property type="molecule type" value="Genomic_DNA"/>
</dbReference>
<evidence type="ECO:0000256" key="1">
    <source>
        <dbReference type="ARBA" id="ARBA00023002"/>
    </source>
</evidence>
<proteinExistence type="predicted"/>
<dbReference type="GO" id="GO:0016491">
    <property type="term" value="F:oxidoreductase activity"/>
    <property type="evidence" value="ECO:0007669"/>
    <property type="project" value="UniProtKB-KW"/>
</dbReference>
<reference evidence="3" key="1">
    <citation type="journal article" date="2014" name="Front. Microbiol.">
        <title>High frequency of phylogenetically diverse reductive dehalogenase-homologous genes in deep subseafloor sedimentary metagenomes.</title>
        <authorList>
            <person name="Kawai M."/>
            <person name="Futagami T."/>
            <person name="Toyoda A."/>
            <person name="Takaki Y."/>
            <person name="Nishi S."/>
            <person name="Hori S."/>
            <person name="Arai W."/>
            <person name="Tsubouchi T."/>
            <person name="Morono Y."/>
            <person name="Uchiyama I."/>
            <person name="Ito T."/>
            <person name="Fujiyama A."/>
            <person name="Inagaki F."/>
            <person name="Takami H."/>
        </authorList>
    </citation>
    <scope>NUCLEOTIDE SEQUENCE</scope>
    <source>
        <strain evidence="3">Expedition CK06-06</strain>
    </source>
</reference>
<dbReference type="PANTHER" id="PTHR32154">
    <property type="entry name" value="PYRUVATE-FLAVODOXIN OXIDOREDUCTASE-RELATED"/>
    <property type="match status" value="1"/>
</dbReference>
<dbReference type="InterPro" id="IPR029061">
    <property type="entry name" value="THDP-binding"/>
</dbReference>
<sequence length="112" mass="11257">MPGIDVDAPGSVQLLLGNEAFARGALEAGIGFAASYPGTPASEILSTLASVAKKMNFHAEWSTNEMVAMEAAAGASFAGIPAISSMKQNGINVVSDFLVNLGMTGIGKGGLV</sequence>
<evidence type="ECO:0000313" key="3">
    <source>
        <dbReference type="EMBL" id="GAI23085.1"/>
    </source>
</evidence>
<dbReference type="SUPFAM" id="SSF52518">
    <property type="entry name" value="Thiamin diphosphate-binding fold (THDP-binding)"/>
    <property type="match status" value="1"/>
</dbReference>
<accession>X1N8C2</accession>
<dbReference type="Gene3D" id="3.40.50.970">
    <property type="match status" value="1"/>
</dbReference>
<feature type="domain" description="Pyruvate flavodoxin/ferredoxin oxidoreductase pyrimidine binding" evidence="2">
    <location>
        <begin position="24"/>
        <end position="85"/>
    </location>
</feature>
<evidence type="ECO:0000259" key="2">
    <source>
        <dbReference type="Pfam" id="PF01855"/>
    </source>
</evidence>
<name>X1N8C2_9ZZZZ</name>
<organism evidence="3">
    <name type="scientific">marine sediment metagenome</name>
    <dbReference type="NCBI Taxonomy" id="412755"/>
    <lineage>
        <taxon>unclassified sequences</taxon>
        <taxon>metagenomes</taxon>
        <taxon>ecological metagenomes</taxon>
    </lineage>
</organism>
<dbReference type="GO" id="GO:0006979">
    <property type="term" value="P:response to oxidative stress"/>
    <property type="evidence" value="ECO:0007669"/>
    <property type="project" value="TreeGrafter"/>
</dbReference>
<dbReference type="InterPro" id="IPR002880">
    <property type="entry name" value="Pyrv_Fd/Flavodoxin_OxRdtase_N"/>
</dbReference>
<comment type="caution">
    <text evidence="3">The sequence shown here is derived from an EMBL/GenBank/DDBJ whole genome shotgun (WGS) entry which is preliminary data.</text>
</comment>
<keyword evidence="1" id="KW-0560">Oxidoreductase</keyword>
<dbReference type="InterPro" id="IPR050722">
    <property type="entry name" value="Pyruvate:ferred/Flavod_OxRd"/>
</dbReference>
<dbReference type="CDD" id="cd07034">
    <property type="entry name" value="TPP_PYR_PFOR_IOR-alpha_like"/>
    <property type="match status" value="1"/>
</dbReference>
<protein>
    <recommendedName>
        <fullName evidence="2">Pyruvate flavodoxin/ferredoxin oxidoreductase pyrimidine binding domain-containing protein</fullName>
    </recommendedName>
</protein>
<dbReference type="PANTHER" id="PTHR32154:SF30">
    <property type="entry name" value="2-OXOACID OXIDOREDUCTASE (FERREDOXIN)"/>
    <property type="match status" value="1"/>
</dbReference>
<dbReference type="AlphaFoldDB" id="X1N8C2"/>